<keyword evidence="2" id="KW-0418">Kinase</keyword>
<dbReference type="SUPFAM" id="SSF56112">
    <property type="entry name" value="Protein kinase-like (PK-like)"/>
    <property type="match status" value="1"/>
</dbReference>
<dbReference type="EMBL" id="ML996570">
    <property type="protein sequence ID" value="KAF2759038.1"/>
    <property type="molecule type" value="Genomic_DNA"/>
</dbReference>
<keyword evidence="3" id="KW-1185">Reference proteome</keyword>
<dbReference type="InterPro" id="IPR002575">
    <property type="entry name" value="Aminoglycoside_PTrfase"/>
</dbReference>
<evidence type="ECO:0000313" key="3">
    <source>
        <dbReference type="Proteomes" id="UP000799437"/>
    </source>
</evidence>
<dbReference type="Gene3D" id="3.90.1200.10">
    <property type="match status" value="1"/>
</dbReference>
<proteinExistence type="predicted"/>
<dbReference type="Pfam" id="PF01636">
    <property type="entry name" value="APH"/>
    <property type="match status" value="1"/>
</dbReference>
<dbReference type="Proteomes" id="UP000799437">
    <property type="component" value="Unassembled WGS sequence"/>
</dbReference>
<evidence type="ECO:0000313" key="2">
    <source>
        <dbReference type="EMBL" id="KAF2759038.1"/>
    </source>
</evidence>
<name>A0A6A6W820_9PEZI</name>
<accession>A0A6A6W820</accession>
<gene>
    <name evidence="2" type="ORF">EJ05DRAFT_475268</name>
</gene>
<feature type="domain" description="Aminoglycoside phosphotransferase" evidence="1">
    <location>
        <begin position="84"/>
        <end position="284"/>
    </location>
</feature>
<dbReference type="InterPro" id="IPR011009">
    <property type="entry name" value="Kinase-like_dom_sf"/>
</dbReference>
<dbReference type="OrthoDB" id="8300194at2759"/>
<organism evidence="2 3">
    <name type="scientific">Pseudovirgaria hyperparasitica</name>
    <dbReference type="NCBI Taxonomy" id="470096"/>
    <lineage>
        <taxon>Eukaryota</taxon>
        <taxon>Fungi</taxon>
        <taxon>Dikarya</taxon>
        <taxon>Ascomycota</taxon>
        <taxon>Pezizomycotina</taxon>
        <taxon>Dothideomycetes</taxon>
        <taxon>Dothideomycetes incertae sedis</taxon>
        <taxon>Acrospermales</taxon>
        <taxon>Acrospermaceae</taxon>
        <taxon>Pseudovirgaria</taxon>
    </lineage>
</organism>
<evidence type="ECO:0000259" key="1">
    <source>
        <dbReference type="Pfam" id="PF01636"/>
    </source>
</evidence>
<protein>
    <submittedName>
        <fullName evidence="2">Kinase-like protein</fullName>
    </submittedName>
</protein>
<dbReference type="PANTHER" id="PTHR21310:SF55">
    <property type="entry name" value="AMINOGLYCOSIDE PHOSPHOTRANSFERASE DOMAIN-CONTAINING PROTEIN"/>
    <property type="match status" value="1"/>
</dbReference>
<sequence length="318" mass="36542">MSWLNSLLPRALCPNFTWPHRALGDEPLVQDIPPTPKLSGSTSRRVWGIIHKRLVPFSRHYCKWFGIPFDNQICQLPFGLILKWSDGTRLEEVQAMMVARSAGLPVPRVIAYGDHPDTPHALVSILMTRLPGCDLGLVYESLTPAQQETIQKETATMLDTIRNWRSPWGKDRICSITGGPIRSVRVPDHIIGPCESETEFNDLLIQPASQHGYASAEAFEEALACARKMQTKLHRIVFTHGDLKHHNIMVHEGRVSGFIDWESAGWYPDYWDYTTAMRYMPEDFWWFKFVSQLGGSKYREEMVYERALLKLTVDSWVW</sequence>
<dbReference type="GeneID" id="54484819"/>
<dbReference type="GO" id="GO:0016301">
    <property type="term" value="F:kinase activity"/>
    <property type="evidence" value="ECO:0007669"/>
    <property type="project" value="UniProtKB-KW"/>
</dbReference>
<dbReference type="RefSeq" id="XP_033601489.1">
    <property type="nucleotide sequence ID" value="XM_033743765.1"/>
</dbReference>
<reference evidence="2" key="1">
    <citation type="journal article" date="2020" name="Stud. Mycol.">
        <title>101 Dothideomycetes genomes: a test case for predicting lifestyles and emergence of pathogens.</title>
        <authorList>
            <person name="Haridas S."/>
            <person name="Albert R."/>
            <person name="Binder M."/>
            <person name="Bloem J."/>
            <person name="Labutti K."/>
            <person name="Salamov A."/>
            <person name="Andreopoulos B."/>
            <person name="Baker S."/>
            <person name="Barry K."/>
            <person name="Bills G."/>
            <person name="Bluhm B."/>
            <person name="Cannon C."/>
            <person name="Castanera R."/>
            <person name="Culley D."/>
            <person name="Daum C."/>
            <person name="Ezra D."/>
            <person name="Gonzalez J."/>
            <person name="Henrissat B."/>
            <person name="Kuo A."/>
            <person name="Liang C."/>
            <person name="Lipzen A."/>
            <person name="Lutzoni F."/>
            <person name="Magnuson J."/>
            <person name="Mondo S."/>
            <person name="Nolan M."/>
            <person name="Ohm R."/>
            <person name="Pangilinan J."/>
            <person name="Park H.-J."/>
            <person name="Ramirez L."/>
            <person name="Alfaro M."/>
            <person name="Sun H."/>
            <person name="Tritt A."/>
            <person name="Yoshinaga Y."/>
            <person name="Zwiers L.-H."/>
            <person name="Turgeon B."/>
            <person name="Goodwin S."/>
            <person name="Spatafora J."/>
            <person name="Crous P."/>
            <person name="Grigoriev I."/>
        </authorList>
    </citation>
    <scope>NUCLEOTIDE SEQUENCE</scope>
    <source>
        <strain evidence="2">CBS 121739</strain>
    </source>
</reference>
<dbReference type="InterPro" id="IPR051678">
    <property type="entry name" value="AGP_Transferase"/>
</dbReference>
<dbReference type="AlphaFoldDB" id="A0A6A6W820"/>
<dbReference type="PANTHER" id="PTHR21310">
    <property type="entry name" value="AMINOGLYCOSIDE PHOSPHOTRANSFERASE-RELATED-RELATED"/>
    <property type="match status" value="1"/>
</dbReference>
<keyword evidence="2" id="KW-0808">Transferase</keyword>